<gene>
    <name evidence="2" type="ORF">H9736_09440</name>
</gene>
<organism evidence="2 3">
    <name type="scientific">Candidatus Anaerotruncus excrementipullorum</name>
    <dbReference type="NCBI Taxonomy" id="2838465"/>
    <lineage>
        <taxon>Bacteria</taxon>
        <taxon>Bacillati</taxon>
        <taxon>Bacillota</taxon>
        <taxon>Clostridia</taxon>
        <taxon>Eubacteriales</taxon>
        <taxon>Oscillospiraceae</taxon>
        <taxon>Anaerotruncus</taxon>
    </lineage>
</organism>
<comment type="caution">
    <text evidence="2">The sequence shown here is derived from an EMBL/GenBank/DDBJ whole genome shotgun (WGS) entry which is preliminary data.</text>
</comment>
<dbReference type="AlphaFoldDB" id="A0A9D1WSL9"/>
<dbReference type="PROSITE" id="PS51257">
    <property type="entry name" value="PROKAR_LIPOPROTEIN"/>
    <property type="match status" value="1"/>
</dbReference>
<feature type="region of interest" description="Disordered" evidence="1">
    <location>
        <begin position="161"/>
        <end position="180"/>
    </location>
</feature>
<dbReference type="Proteomes" id="UP000886800">
    <property type="component" value="Unassembled WGS sequence"/>
</dbReference>
<feature type="compositionally biased region" description="Polar residues" evidence="1">
    <location>
        <begin position="164"/>
        <end position="175"/>
    </location>
</feature>
<evidence type="ECO:0000256" key="1">
    <source>
        <dbReference type="SAM" id="MobiDB-lite"/>
    </source>
</evidence>
<reference evidence="2" key="2">
    <citation type="submission" date="2021-04" db="EMBL/GenBank/DDBJ databases">
        <authorList>
            <person name="Gilroy R."/>
        </authorList>
    </citation>
    <scope>NUCLEOTIDE SEQUENCE</scope>
    <source>
        <strain evidence="2">CHK188-5543</strain>
    </source>
</reference>
<sequence length="273" mass="30178">MGKSKRLFLLGVGILGLAAMAYGLAGGFGCRPFRRLEASQITYASVWLTPPDWQFLIEDPTELAGYLREVVIYRQDDSYTEYAGQGVVFTLALADGTQLEVTAYNPFLIIDGVGYRTQYEPCEALNSYGNRLMREGAPVLLPKPPSLAVFSDGNEEGALLGGYSWQSQGPNGSQQTEKEEPVPLLEQKDFLVPLDTTCPAAELHFQEPPDAILEARCWREDAAGISEGQEVITHGFKLQLQNGLWIYEIQAQWEPENGCGGNAVYRFAVNRMV</sequence>
<protein>
    <submittedName>
        <fullName evidence="2">Uncharacterized protein</fullName>
    </submittedName>
</protein>
<proteinExistence type="predicted"/>
<accession>A0A9D1WSL9</accession>
<reference evidence="2" key="1">
    <citation type="journal article" date="2021" name="PeerJ">
        <title>Extensive microbial diversity within the chicken gut microbiome revealed by metagenomics and culture.</title>
        <authorList>
            <person name="Gilroy R."/>
            <person name="Ravi A."/>
            <person name="Getino M."/>
            <person name="Pursley I."/>
            <person name="Horton D.L."/>
            <person name="Alikhan N.F."/>
            <person name="Baker D."/>
            <person name="Gharbi K."/>
            <person name="Hall N."/>
            <person name="Watson M."/>
            <person name="Adriaenssens E.M."/>
            <person name="Foster-Nyarko E."/>
            <person name="Jarju S."/>
            <person name="Secka A."/>
            <person name="Antonio M."/>
            <person name="Oren A."/>
            <person name="Chaudhuri R.R."/>
            <person name="La Ragione R."/>
            <person name="Hildebrand F."/>
            <person name="Pallen M.J."/>
        </authorList>
    </citation>
    <scope>NUCLEOTIDE SEQUENCE</scope>
    <source>
        <strain evidence="2">CHK188-5543</strain>
    </source>
</reference>
<name>A0A9D1WSL9_9FIRM</name>
<dbReference type="EMBL" id="DXES01000196">
    <property type="protein sequence ID" value="HIX66458.1"/>
    <property type="molecule type" value="Genomic_DNA"/>
</dbReference>
<evidence type="ECO:0000313" key="2">
    <source>
        <dbReference type="EMBL" id="HIX66458.1"/>
    </source>
</evidence>
<evidence type="ECO:0000313" key="3">
    <source>
        <dbReference type="Proteomes" id="UP000886800"/>
    </source>
</evidence>